<sequence length="56" mass="6553">MSELNDLLTTRELQRWRLILGEAAETTLCGLDDNARQIDHALEWLYGRDPERLQRG</sequence>
<gene>
    <name evidence="1" type="primary">yehP_1</name>
    <name evidence="1" type="ORF">NCTC11112_06623</name>
</gene>
<organism evidence="1 2">
    <name type="scientific">Escherichia coli</name>
    <dbReference type="NCBI Taxonomy" id="562"/>
    <lineage>
        <taxon>Bacteria</taxon>
        <taxon>Pseudomonadati</taxon>
        <taxon>Pseudomonadota</taxon>
        <taxon>Gammaproteobacteria</taxon>
        <taxon>Enterobacterales</taxon>
        <taxon>Enterobacteriaceae</taxon>
        <taxon>Escherichia</taxon>
    </lineage>
</organism>
<protein>
    <submittedName>
        <fullName evidence="1">von Willebrand factor type A domain protein YehP</fullName>
    </submittedName>
</protein>
<accession>A0A376S977</accession>
<name>A0A376S977_ECOLX</name>
<proteinExistence type="predicted"/>
<reference evidence="1 2" key="1">
    <citation type="submission" date="2018-06" db="EMBL/GenBank/DDBJ databases">
        <authorList>
            <consortium name="Pathogen Informatics"/>
            <person name="Doyle S."/>
        </authorList>
    </citation>
    <scope>NUCLEOTIDE SEQUENCE [LARGE SCALE GENOMIC DNA]</scope>
    <source>
        <strain evidence="1 2">NCTC11112</strain>
    </source>
</reference>
<dbReference type="AlphaFoldDB" id="A0A376S977"/>
<dbReference type="Proteomes" id="UP000254817">
    <property type="component" value="Unassembled WGS sequence"/>
</dbReference>
<evidence type="ECO:0000313" key="2">
    <source>
        <dbReference type="Proteomes" id="UP000254817"/>
    </source>
</evidence>
<evidence type="ECO:0000313" key="1">
    <source>
        <dbReference type="EMBL" id="STI47408.1"/>
    </source>
</evidence>
<dbReference type="EMBL" id="UGAW01000002">
    <property type="protein sequence ID" value="STI47408.1"/>
    <property type="molecule type" value="Genomic_DNA"/>
</dbReference>